<comment type="similarity">
    <text evidence="1">Belongs to the peptidase M43B family.</text>
</comment>
<feature type="chain" id="PRO_5022855460" evidence="9">
    <location>
        <begin position="23"/>
        <end position="326"/>
    </location>
</feature>
<keyword evidence="3" id="KW-0479">Metal-binding</keyword>
<gene>
    <name evidence="11" type="ORF">UTRI_00475</name>
</gene>
<dbReference type="GO" id="GO:0046872">
    <property type="term" value="F:metal ion binding"/>
    <property type="evidence" value="ECO:0007669"/>
    <property type="project" value="UniProtKB-KW"/>
</dbReference>
<dbReference type="AlphaFoldDB" id="A0A5C3DRR1"/>
<dbReference type="SUPFAM" id="SSF55486">
    <property type="entry name" value="Metalloproteases ('zincins'), catalytic domain"/>
    <property type="match status" value="1"/>
</dbReference>
<dbReference type="Pfam" id="PF05572">
    <property type="entry name" value="Peptidase_M43"/>
    <property type="match status" value="1"/>
</dbReference>
<evidence type="ECO:0000256" key="2">
    <source>
        <dbReference type="ARBA" id="ARBA00022670"/>
    </source>
</evidence>
<feature type="signal peptide" evidence="9">
    <location>
        <begin position="1"/>
        <end position="22"/>
    </location>
</feature>
<evidence type="ECO:0000256" key="9">
    <source>
        <dbReference type="SAM" id="SignalP"/>
    </source>
</evidence>
<proteinExistence type="inferred from homology"/>
<evidence type="ECO:0000256" key="5">
    <source>
        <dbReference type="ARBA" id="ARBA00022801"/>
    </source>
</evidence>
<keyword evidence="8" id="KW-1015">Disulfide bond</keyword>
<keyword evidence="5" id="KW-0378">Hydrolase</keyword>
<name>A0A5C3DRR1_9BASI</name>
<dbReference type="OrthoDB" id="536211at2759"/>
<dbReference type="GO" id="GO:0008237">
    <property type="term" value="F:metallopeptidase activity"/>
    <property type="evidence" value="ECO:0007669"/>
    <property type="project" value="UniProtKB-KW"/>
</dbReference>
<keyword evidence="6" id="KW-0862">Zinc</keyword>
<protein>
    <submittedName>
        <fullName evidence="11">Related to metalloprotease</fullName>
    </submittedName>
</protein>
<evidence type="ECO:0000259" key="10">
    <source>
        <dbReference type="Pfam" id="PF05572"/>
    </source>
</evidence>
<feature type="domain" description="Peptidase M43 pregnancy-associated plasma-A" evidence="10">
    <location>
        <begin position="184"/>
        <end position="319"/>
    </location>
</feature>
<evidence type="ECO:0000256" key="8">
    <source>
        <dbReference type="ARBA" id="ARBA00023157"/>
    </source>
</evidence>
<dbReference type="PANTHER" id="PTHR47466:SF1">
    <property type="entry name" value="METALLOPROTEASE MEP1 (AFU_ORTHOLOGUE AFUA_1G07730)-RELATED"/>
    <property type="match status" value="1"/>
</dbReference>
<organism evidence="11 12">
    <name type="scientific">Ustilago trichophora</name>
    <dbReference type="NCBI Taxonomy" id="86804"/>
    <lineage>
        <taxon>Eukaryota</taxon>
        <taxon>Fungi</taxon>
        <taxon>Dikarya</taxon>
        <taxon>Basidiomycota</taxon>
        <taxon>Ustilaginomycotina</taxon>
        <taxon>Ustilaginomycetes</taxon>
        <taxon>Ustilaginales</taxon>
        <taxon>Ustilaginaceae</taxon>
        <taxon>Ustilago</taxon>
    </lineage>
</organism>
<reference evidence="11 12" key="1">
    <citation type="submission" date="2018-03" db="EMBL/GenBank/DDBJ databases">
        <authorList>
            <person name="Guldener U."/>
        </authorList>
    </citation>
    <scope>NUCLEOTIDE SEQUENCE [LARGE SCALE GENOMIC DNA]</scope>
    <source>
        <strain evidence="11 12">NBRC100155</strain>
    </source>
</reference>
<dbReference type="InterPro" id="IPR024079">
    <property type="entry name" value="MetalloPept_cat_dom_sf"/>
</dbReference>
<keyword evidence="12" id="KW-1185">Reference proteome</keyword>
<evidence type="ECO:0000256" key="7">
    <source>
        <dbReference type="ARBA" id="ARBA00023049"/>
    </source>
</evidence>
<keyword evidence="4 9" id="KW-0732">Signal</keyword>
<dbReference type="CDD" id="cd04275">
    <property type="entry name" value="ZnMc_pappalysin_like"/>
    <property type="match status" value="1"/>
</dbReference>
<dbReference type="Gene3D" id="3.40.390.10">
    <property type="entry name" value="Collagenase (Catalytic Domain)"/>
    <property type="match status" value="1"/>
</dbReference>
<evidence type="ECO:0000256" key="1">
    <source>
        <dbReference type="ARBA" id="ARBA00008721"/>
    </source>
</evidence>
<dbReference type="EMBL" id="OOIN01000002">
    <property type="protein sequence ID" value="SPO20998.1"/>
    <property type="molecule type" value="Genomic_DNA"/>
</dbReference>
<dbReference type="GO" id="GO:0006508">
    <property type="term" value="P:proteolysis"/>
    <property type="evidence" value="ECO:0007669"/>
    <property type="project" value="UniProtKB-KW"/>
</dbReference>
<accession>A0A5C3DRR1</accession>
<evidence type="ECO:0000256" key="6">
    <source>
        <dbReference type="ARBA" id="ARBA00022833"/>
    </source>
</evidence>
<keyword evidence="7 11" id="KW-0482">Metalloprotease</keyword>
<dbReference type="InterPro" id="IPR008754">
    <property type="entry name" value="Peptidase_M43"/>
</dbReference>
<evidence type="ECO:0000313" key="11">
    <source>
        <dbReference type="EMBL" id="SPO20998.1"/>
    </source>
</evidence>
<dbReference type="Proteomes" id="UP000324022">
    <property type="component" value="Unassembled WGS sequence"/>
</dbReference>
<evidence type="ECO:0000313" key="12">
    <source>
        <dbReference type="Proteomes" id="UP000324022"/>
    </source>
</evidence>
<evidence type="ECO:0000256" key="3">
    <source>
        <dbReference type="ARBA" id="ARBA00022723"/>
    </source>
</evidence>
<evidence type="ECO:0000256" key="4">
    <source>
        <dbReference type="ARBA" id="ARBA00022729"/>
    </source>
</evidence>
<dbReference type="PANTHER" id="PTHR47466">
    <property type="match status" value="1"/>
</dbReference>
<keyword evidence="2 11" id="KW-0645">Protease</keyword>
<sequence>MLPFHQLFFGFLVAFLVLQTHEQLQVKGQAVARPMQNDEPGLSAPAKPVIRCSSNFHTDPLTDEYTQTLVKAERKRLADIRQKMSTSSLGGSGEAHILTDAQLLAQELKTIQVVWHVIHDGAEGDLSPDVIKSQIDELNKDYKSAGFAFNLQEIQRVQNANWFRNVLPDTYLQYEMKTALHKGDVKTFNVYSLAMPDGVIGNCHPPWEAKTNLTNDGALIHYATLPGGTMKDFDQGKTLTHETGHFLGLYHVFQNGCNPPGDLVDDTPPQKTITSGCPTKVQDSCPGGGVDSIHNFMDYSWDRCTTEFTEGQIVRMAAMAKEYRSL</sequence>